<evidence type="ECO:0000313" key="3">
    <source>
        <dbReference type="Proteomes" id="UP000005234"/>
    </source>
</evidence>
<feature type="transmembrane region" description="Helical" evidence="1">
    <location>
        <begin position="86"/>
        <end position="109"/>
    </location>
</feature>
<feature type="transmembrane region" description="Helical" evidence="1">
    <location>
        <begin position="204"/>
        <end position="225"/>
    </location>
</feature>
<reference evidence="2" key="1">
    <citation type="submission" date="2012-02" db="EMBL/GenBank/DDBJ databases">
        <title>The complete genome of Frateuria aurantia DSM 6220.</title>
        <authorList>
            <consortium name="US DOE Joint Genome Institute (JGI-PGF)"/>
            <person name="Lucas S."/>
            <person name="Copeland A."/>
            <person name="Lapidus A."/>
            <person name="Glavina del Rio T."/>
            <person name="Dalin E."/>
            <person name="Tice H."/>
            <person name="Bruce D."/>
            <person name="Goodwin L."/>
            <person name="Pitluck S."/>
            <person name="Peters L."/>
            <person name="Ovchinnikova G."/>
            <person name="Teshima H."/>
            <person name="Kyrpides N."/>
            <person name="Mavromatis K."/>
            <person name="Ivanova N."/>
            <person name="Brettin T."/>
            <person name="Detter J.C."/>
            <person name="Han C."/>
            <person name="Larimer F."/>
            <person name="Land M."/>
            <person name="Hauser L."/>
            <person name="Markowitz V."/>
            <person name="Cheng J.-F."/>
            <person name="Hugenholtz P."/>
            <person name="Woyke T."/>
            <person name="Wu D."/>
            <person name="Brambilla E."/>
            <person name="Klenk H.-P."/>
            <person name="Eisen J.A."/>
        </authorList>
    </citation>
    <scope>NUCLEOTIDE SEQUENCE</scope>
    <source>
        <strain evidence="2">DSM 6220</strain>
    </source>
</reference>
<evidence type="ECO:0000313" key="2">
    <source>
        <dbReference type="EMBL" id="AFC84552.1"/>
    </source>
</evidence>
<accession>H8KZ61</accession>
<protein>
    <submittedName>
        <fullName evidence="2">Uncharacterized protein</fullName>
    </submittedName>
</protein>
<feature type="transmembrane region" description="Helical" evidence="1">
    <location>
        <begin position="297"/>
        <end position="316"/>
    </location>
</feature>
<sequence length="430" mass="47330">MSSPSAMQRLARPFGWLCLVAGLSVLLVVSRRPDAVLHAQFWAEDGRYWFLQAHQSEWWRPLLMQQNGYLQTVSRLIGALAQGVPLVYAPLLFNACAIVFQVLPVLLLYTSRGRALLPRPWLRLIISLLYLGHPFSAEVHANVTNIHWHLVLAATMILVFPRSSLRCMRVFDGVLLALASLSGPFSVFLAPIAVMLAWCRGDRRALGLAALILVCAMVQGSLLILHHGQGDRFTSGLGASPGLLLRLFASKVVLASLFGMRPAMMAVSVAWAAWWPSLLISLSGALILLLGFLRGSILARAVIGLGMMVFVSSLILPQISADQPQWQVYLMPAAGARYAFLPVLAFYAALLVLAMGKDRLLHWVATTALAITLLYGLPANWRMSAWPDLSFPYYAQVYQQACPGQEVDIPVYPGPFWTLKLVKPIPVTEP</sequence>
<name>H8KZ61_FRAAD</name>
<keyword evidence="1" id="KW-1133">Transmembrane helix</keyword>
<feature type="transmembrane region" description="Helical" evidence="1">
    <location>
        <begin position="336"/>
        <end position="353"/>
    </location>
</feature>
<keyword evidence="3" id="KW-1185">Reference proteome</keyword>
<feature type="transmembrane region" description="Helical" evidence="1">
    <location>
        <begin position="174"/>
        <end position="198"/>
    </location>
</feature>
<feature type="transmembrane region" description="Helical" evidence="1">
    <location>
        <begin position="360"/>
        <end position="377"/>
    </location>
</feature>
<dbReference type="OrthoDB" id="5955549at2"/>
<dbReference type="eggNOG" id="ENOG5033E7G">
    <property type="taxonomic scope" value="Bacteria"/>
</dbReference>
<dbReference type="HOGENOM" id="CLU_629529_0_0_6"/>
<dbReference type="RefSeq" id="WP_014401558.1">
    <property type="nucleotide sequence ID" value="NC_017033.1"/>
</dbReference>
<feature type="transmembrane region" description="Helical" evidence="1">
    <location>
        <begin position="272"/>
        <end position="290"/>
    </location>
</feature>
<dbReference type="EMBL" id="CP003350">
    <property type="protein sequence ID" value="AFC84552.1"/>
    <property type="molecule type" value="Genomic_DNA"/>
</dbReference>
<dbReference type="KEGG" id="fau:Fraau_0052"/>
<proteinExistence type="predicted"/>
<feature type="transmembrane region" description="Helical" evidence="1">
    <location>
        <begin position="146"/>
        <end position="162"/>
    </location>
</feature>
<dbReference type="AlphaFoldDB" id="H8KZ61"/>
<keyword evidence="1" id="KW-0812">Transmembrane</keyword>
<gene>
    <name evidence="2" type="ordered locus">Fraau_0052</name>
</gene>
<dbReference type="Proteomes" id="UP000005234">
    <property type="component" value="Chromosome"/>
</dbReference>
<organism evidence="2 3">
    <name type="scientific">Frateuria aurantia (strain ATCC 33424 / DSM 6220 / KCTC 2777 / LMG 1558 / NBRC 3245 / NCIMB 13370)</name>
    <name type="common">Acetobacter aurantius</name>
    <dbReference type="NCBI Taxonomy" id="767434"/>
    <lineage>
        <taxon>Bacteria</taxon>
        <taxon>Pseudomonadati</taxon>
        <taxon>Pseudomonadota</taxon>
        <taxon>Gammaproteobacteria</taxon>
        <taxon>Lysobacterales</taxon>
        <taxon>Rhodanobacteraceae</taxon>
        <taxon>Frateuria</taxon>
    </lineage>
</organism>
<evidence type="ECO:0000256" key="1">
    <source>
        <dbReference type="SAM" id="Phobius"/>
    </source>
</evidence>
<keyword evidence="1" id="KW-0472">Membrane</keyword>